<reference evidence="1 2" key="1">
    <citation type="submission" date="2018-05" db="EMBL/GenBank/DDBJ databases">
        <title>Draft Genome Sequences for a Diverse set of 7 Haemophilus Species.</title>
        <authorList>
            <person name="Nichols M."/>
            <person name="Topaz N."/>
            <person name="Wang X."/>
            <person name="Wang X."/>
            <person name="Boxrud D."/>
        </authorList>
    </citation>
    <scope>NUCLEOTIDE SEQUENCE [LARGE SCALE GENOMIC DNA]</scope>
    <source>
        <strain evidence="1 2">C2002001239</strain>
    </source>
</reference>
<evidence type="ECO:0000313" key="2">
    <source>
        <dbReference type="Proteomes" id="UP000253872"/>
    </source>
</evidence>
<organism evidence="1 2">
    <name type="scientific">Haemophilus sputorum</name>
    <dbReference type="NCBI Taxonomy" id="1078480"/>
    <lineage>
        <taxon>Bacteria</taxon>
        <taxon>Pseudomonadati</taxon>
        <taxon>Pseudomonadota</taxon>
        <taxon>Gammaproteobacteria</taxon>
        <taxon>Pasteurellales</taxon>
        <taxon>Pasteurellaceae</taxon>
        <taxon>Haemophilus</taxon>
    </lineage>
</organism>
<proteinExistence type="predicted"/>
<protein>
    <recommendedName>
        <fullName evidence="3">DUF4276 family protein</fullName>
    </recommendedName>
</protein>
<comment type="caution">
    <text evidence="1">The sequence shown here is derived from an EMBL/GenBank/DDBJ whole genome shotgun (WGS) entry which is preliminary data.</text>
</comment>
<name>A0A369YGS5_9PAST</name>
<dbReference type="EMBL" id="QEPN01000004">
    <property type="protein sequence ID" value="RDE71935.1"/>
    <property type="molecule type" value="Genomic_DNA"/>
</dbReference>
<dbReference type="RefSeq" id="WP_111403041.1">
    <property type="nucleotide sequence ID" value="NZ_QEPN01000004.1"/>
</dbReference>
<dbReference type="AlphaFoldDB" id="A0A369YGS5"/>
<dbReference type="Proteomes" id="UP000253872">
    <property type="component" value="Unassembled WGS sequence"/>
</dbReference>
<evidence type="ECO:0008006" key="3">
    <source>
        <dbReference type="Google" id="ProtNLM"/>
    </source>
</evidence>
<gene>
    <name evidence="1" type="ORF">DPV93_06305</name>
</gene>
<sequence length="246" mass="29105">MTSKILLITEGKRSEPKLFNKIIELFKIEEDISLYEYKSSIYSLYDYIKNNYDINDLSSLDIVNVLKGKLRSSNEHDRDKYLEMLNQKFTDIILIFDFEPHDPKFDDKVILNLSQNFKNETANGLLLINYPMHESYKHYKYSQDKKDESFIDLKVSREEWKGYKQLSAEYSNINRTEFLTSDIVRKIILAHSEKIEFISNSEKNHDKLYNLLSKQVESRQSGFVYVVNTSLTFFEKNFSTVIFGES</sequence>
<evidence type="ECO:0000313" key="1">
    <source>
        <dbReference type="EMBL" id="RDE71935.1"/>
    </source>
</evidence>
<accession>A0A369YGS5</accession>